<evidence type="ECO:0000313" key="2">
    <source>
        <dbReference type="Proteomes" id="UP000240638"/>
    </source>
</evidence>
<organism evidence="1 2">
    <name type="scientific">Trinickia symbiotica</name>
    <dbReference type="NCBI Taxonomy" id="863227"/>
    <lineage>
        <taxon>Bacteria</taxon>
        <taxon>Pseudomonadati</taxon>
        <taxon>Pseudomonadota</taxon>
        <taxon>Betaproteobacteria</taxon>
        <taxon>Burkholderiales</taxon>
        <taxon>Burkholderiaceae</taxon>
        <taxon>Trinickia</taxon>
    </lineage>
</organism>
<comment type="caution">
    <text evidence="1">The sequence shown here is derived from an EMBL/GenBank/DDBJ whole genome shotgun (WGS) entry which is preliminary data.</text>
</comment>
<dbReference type="AlphaFoldDB" id="A0A2T3XPP8"/>
<reference evidence="1 2" key="1">
    <citation type="submission" date="2018-03" db="EMBL/GenBank/DDBJ databases">
        <title>Whole genome analyses suggest that Burkholderia sensu lato contains two further novel genera in the rhizoxinica-symbiotica group Mycetohabitans gen. nov., and Trinickia gen. nov.: implications for the evolution of diazotrophy and nodulation in the Burkholderiaceae.</title>
        <authorList>
            <person name="Estrada De Los Santos P."/>
            <person name="Palmer M."/>
            <person name="Chavez-Ramirez B."/>
            <person name="Steenkamp E.T."/>
            <person name="Hirsch A.M."/>
            <person name="Manyaka P."/>
            <person name="Maluk M."/>
            <person name="Lafos M."/>
            <person name="Crook M."/>
            <person name="Gross E."/>
            <person name="Simon M.F."/>
            <person name="Bueno Dos Reis Junior F."/>
            <person name="Poole P.S."/>
            <person name="Venter S.N."/>
            <person name="James E.K."/>
        </authorList>
    </citation>
    <scope>NUCLEOTIDE SEQUENCE [LARGE SCALE GENOMIC DNA]</scope>
    <source>
        <strain evidence="1 2">JPY-366</strain>
    </source>
</reference>
<dbReference type="Proteomes" id="UP000240638">
    <property type="component" value="Unassembled WGS sequence"/>
</dbReference>
<protein>
    <submittedName>
        <fullName evidence="1">Uncharacterized protein</fullName>
    </submittedName>
</protein>
<gene>
    <name evidence="1" type="ORF">C9I57_23170</name>
</gene>
<accession>A0A2T3XPP8</accession>
<sequence>MPAPSTGGIPPRCRARDGRDAFHQRIDIRRAAVIGRYNREEVMKRNWFLALLLPFFIAGCFSYSKSPPPKENTTVVVPQGTQTVPEERNTIVTPPGTTTCVAPC</sequence>
<evidence type="ECO:0000313" key="1">
    <source>
        <dbReference type="EMBL" id="PTB18494.1"/>
    </source>
</evidence>
<proteinExistence type="predicted"/>
<name>A0A2T3XPP8_9BURK</name>
<dbReference type="EMBL" id="PYUC01000012">
    <property type="protein sequence ID" value="PTB18494.1"/>
    <property type="molecule type" value="Genomic_DNA"/>
</dbReference>